<reference evidence="2 3" key="1">
    <citation type="submission" date="2018-03" db="EMBL/GenBank/DDBJ databases">
        <title>Genomic Encyclopedia of Archaeal and Bacterial Type Strains, Phase II (KMG-II): from individual species to whole genera.</title>
        <authorList>
            <person name="Goeker M."/>
        </authorList>
    </citation>
    <scope>NUCLEOTIDE SEQUENCE [LARGE SCALE GENOMIC DNA]</scope>
    <source>
        <strain evidence="2 3">DSM 19711</strain>
    </source>
</reference>
<dbReference type="EMBL" id="PVZF01000005">
    <property type="protein sequence ID" value="PRY15356.1"/>
    <property type="molecule type" value="Genomic_DNA"/>
</dbReference>
<feature type="compositionally biased region" description="Pro residues" evidence="1">
    <location>
        <begin position="179"/>
        <end position="189"/>
    </location>
</feature>
<evidence type="ECO:0000256" key="1">
    <source>
        <dbReference type="SAM" id="MobiDB-lite"/>
    </source>
</evidence>
<dbReference type="CDD" id="cd00188">
    <property type="entry name" value="TOPRIM"/>
    <property type="match status" value="1"/>
</dbReference>
<feature type="region of interest" description="Disordered" evidence="1">
    <location>
        <begin position="168"/>
        <end position="189"/>
    </location>
</feature>
<organism evidence="2 3">
    <name type="scientific">Kineococcus rhizosphaerae</name>
    <dbReference type="NCBI Taxonomy" id="559628"/>
    <lineage>
        <taxon>Bacteria</taxon>
        <taxon>Bacillati</taxon>
        <taxon>Actinomycetota</taxon>
        <taxon>Actinomycetes</taxon>
        <taxon>Kineosporiales</taxon>
        <taxon>Kineosporiaceae</taxon>
        <taxon>Kineococcus</taxon>
    </lineage>
</organism>
<sequence>MIGEEAVAHVAALLAISTNRARRLAHTALPAGFVLRVGVPHVVLVEGATDVAVFSAVLATPVVAVGGKHLLPLAVAVARARGATVEVVLDGDEHDHRAEHGTRRVLAALDELAGRDGRVRVHVLPGDLEHCLASWPSFLDALHRDGSGLDRKDPAAYARAATRAGRDDLPAVLTLATSPPAPWPGPGDG</sequence>
<evidence type="ECO:0008006" key="4">
    <source>
        <dbReference type="Google" id="ProtNLM"/>
    </source>
</evidence>
<proteinExistence type="predicted"/>
<keyword evidence="3" id="KW-1185">Reference proteome</keyword>
<comment type="caution">
    <text evidence="2">The sequence shown here is derived from an EMBL/GenBank/DDBJ whole genome shotgun (WGS) entry which is preliminary data.</text>
</comment>
<evidence type="ECO:0000313" key="2">
    <source>
        <dbReference type="EMBL" id="PRY15356.1"/>
    </source>
</evidence>
<accession>A0A2T0R4R5</accession>
<gene>
    <name evidence="2" type="ORF">CLV37_105284</name>
</gene>
<dbReference type="AlphaFoldDB" id="A0A2T0R4R5"/>
<dbReference type="Proteomes" id="UP000238083">
    <property type="component" value="Unassembled WGS sequence"/>
</dbReference>
<dbReference type="RefSeq" id="WP_106210679.1">
    <property type="nucleotide sequence ID" value="NZ_PVZF01000005.1"/>
</dbReference>
<dbReference type="Gene3D" id="3.40.1360.10">
    <property type="match status" value="1"/>
</dbReference>
<evidence type="ECO:0000313" key="3">
    <source>
        <dbReference type="Proteomes" id="UP000238083"/>
    </source>
</evidence>
<dbReference type="OrthoDB" id="4879445at2"/>
<protein>
    <recommendedName>
        <fullName evidence="4">Toprim domain-containing protein</fullName>
    </recommendedName>
</protein>
<name>A0A2T0R4R5_9ACTN</name>